<evidence type="ECO:0000259" key="2">
    <source>
        <dbReference type="Pfam" id="PF13592"/>
    </source>
</evidence>
<dbReference type="InterPro" id="IPR047655">
    <property type="entry name" value="Transpos_IS630-like"/>
</dbReference>
<dbReference type="InterPro" id="IPR036397">
    <property type="entry name" value="RNaseH_sf"/>
</dbReference>
<dbReference type="InterPro" id="IPR038717">
    <property type="entry name" value="Tc1-like_DDE_dom"/>
</dbReference>
<organism evidence="3 4">
    <name type="scientific">Rhodovastum atsumiense</name>
    <dbReference type="NCBI Taxonomy" id="504468"/>
    <lineage>
        <taxon>Bacteria</taxon>
        <taxon>Pseudomonadati</taxon>
        <taxon>Pseudomonadota</taxon>
        <taxon>Alphaproteobacteria</taxon>
        <taxon>Acetobacterales</taxon>
        <taxon>Acetobacteraceae</taxon>
        <taxon>Rhodovastum</taxon>
    </lineage>
</organism>
<dbReference type="Pfam" id="PF13592">
    <property type="entry name" value="HTH_33"/>
    <property type="match status" value="1"/>
</dbReference>
<dbReference type="InterPro" id="IPR025959">
    <property type="entry name" value="Winged_HTH_dom"/>
</dbReference>
<dbReference type="RefSeq" id="WP_150045868.1">
    <property type="nucleotide sequence ID" value="NZ_OW485601.1"/>
</dbReference>
<reference evidence="3 4" key="1">
    <citation type="submission" date="2019-09" db="EMBL/GenBank/DDBJ databases">
        <title>Genome sequence of Rhodovastum atsumiense, a diverse member of the Acetobacteraceae family of non-sulfur purple photosynthetic bacteria.</title>
        <authorList>
            <person name="Meyer T."/>
            <person name="Kyndt J."/>
        </authorList>
    </citation>
    <scope>NUCLEOTIDE SEQUENCE [LARGE SCALE GENOMIC DNA]</scope>
    <source>
        <strain evidence="3 4">DSM 21279</strain>
    </source>
</reference>
<dbReference type="OrthoDB" id="2375382at2"/>
<comment type="caution">
    <text evidence="3">The sequence shown here is derived from an EMBL/GenBank/DDBJ whole genome shotgun (WGS) entry which is preliminary data.</text>
</comment>
<feature type="domain" description="Winged helix-turn helix" evidence="2">
    <location>
        <begin position="108"/>
        <end position="165"/>
    </location>
</feature>
<dbReference type="Gene3D" id="3.30.420.10">
    <property type="entry name" value="Ribonuclease H-like superfamily/Ribonuclease H"/>
    <property type="match status" value="1"/>
</dbReference>
<dbReference type="GO" id="GO:0003676">
    <property type="term" value="F:nucleic acid binding"/>
    <property type="evidence" value="ECO:0007669"/>
    <property type="project" value="InterPro"/>
</dbReference>
<dbReference type="Proteomes" id="UP000325255">
    <property type="component" value="Unassembled WGS sequence"/>
</dbReference>
<sequence length="354" mass="39372">MTRPLLLRGDFDAMSVRAAARAAKDGGQARRLLALAAIYEGSSRTEAAKIGGVTPQIVRDWVVKFNAAGPAGLIDPKRPGPAPLLTAEQRAALAAVIDSGPIPAVHGVVRWRQIDLCQWVWEEFQISVSRQTISRELRAMGFRKLSVRPRHHAQAEGAIEHFKKGFPARLEEIAAETGIAPERIEVWFADEARVGQKNKLTRRWARRGTRPSAPQDQRTASTYIFGAICPREGKGAALVLPRCNLDAMNLHLVEIAAAVAPGAHAVLLLDQAGWHTSARLVVPSNITLVPLPPKCPELNPTENIWQFLRDNWLSNLVFRSYEAIVEHCCDAWNRLMDQPWRIMSIGLRDWAHRF</sequence>
<dbReference type="Pfam" id="PF13358">
    <property type="entry name" value="DDE_3"/>
    <property type="match status" value="1"/>
</dbReference>
<dbReference type="NCBIfam" id="NF033545">
    <property type="entry name" value="transpos_IS630"/>
    <property type="match status" value="1"/>
</dbReference>
<proteinExistence type="predicted"/>
<dbReference type="SUPFAM" id="SSF46689">
    <property type="entry name" value="Homeodomain-like"/>
    <property type="match status" value="1"/>
</dbReference>
<dbReference type="EMBL" id="VWPK01000163">
    <property type="protein sequence ID" value="KAA5607830.1"/>
    <property type="molecule type" value="Genomic_DNA"/>
</dbReference>
<protein>
    <submittedName>
        <fullName evidence="3">IS630 family transposase</fullName>
    </submittedName>
</protein>
<dbReference type="InterPro" id="IPR009057">
    <property type="entry name" value="Homeodomain-like_sf"/>
</dbReference>
<dbReference type="Pfam" id="PF13551">
    <property type="entry name" value="HTH_29"/>
    <property type="match status" value="1"/>
</dbReference>
<evidence type="ECO:0000259" key="1">
    <source>
        <dbReference type="Pfam" id="PF13358"/>
    </source>
</evidence>
<accession>A0A5M6IHS9</accession>
<evidence type="ECO:0000313" key="3">
    <source>
        <dbReference type="EMBL" id="KAA5607830.1"/>
    </source>
</evidence>
<evidence type="ECO:0000313" key="4">
    <source>
        <dbReference type="Proteomes" id="UP000325255"/>
    </source>
</evidence>
<keyword evidence="4" id="KW-1185">Reference proteome</keyword>
<feature type="domain" description="Tc1-like transposase DDE" evidence="1">
    <location>
        <begin position="186"/>
        <end position="323"/>
    </location>
</feature>
<dbReference type="AlphaFoldDB" id="A0A5M6IHS9"/>
<name>A0A5M6IHS9_9PROT</name>
<gene>
    <name evidence="3" type="ORF">F1189_31875</name>
</gene>